<reference evidence="1 2" key="2">
    <citation type="submission" date="2020-02" db="EMBL/GenBank/DDBJ databases">
        <title>Genome sequences of Thiorhodococcus mannitoliphagus and Thiorhodococcus minor, purple sulfur photosynthetic bacteria in the gammaproteobacterial family, Chromatiaceae.</title>
        <authorList>
            <person name="Aviles F.A."/>
            <person name="Meyer T.E."/>
            <person name="Kyndt J.A."/>
        </authorList>
    </citation>
    <scope>NUCLEOTIDE SEQUENCE [LARGE SCALE GENOMIC DNA]</scope>
    <source>
        <strain evidence="1 2">DSM 18266</strain>
    </source>
</reference>
<dbReference type="AlphaFoldDB" id="A0A6P1E7D1"/>
<dbReference type="RefSeq" id="WP_164656870.1">
    <property type="nucleotide sequence ID" value="NZ_JAAIJR010000203.1"/>
</dbReference>
<evidence type="ECO:0000313" key="2">
    <source>
        <dbReference type="Proteomes" id="UP000471640"/>
    </source>
</evidence>
<protein>
    <submittedName>
        <fullName evidence="1">Uncharacterized protein</fullName>
    </submittedName>
</protein>
<name>A0A6P1E7D1_9GAMM</name>
<dbReference type="InterPro" id="IPR027417">
    <property type="entry name" value="P-loop_NTPase"/>
</dbReference>
<reference evidence="2" key="1">
    <citation type="journal article" date="2020" name="Microbiol. Resour. Announc.">
        <title>Draft Genome Sequences of Thiorhodococcus mannitoliphagus and Thiorhodococcus minor, Purple Sulfur Photosynthetic Bacteria in the Gammaproteobacterial Family Chromatiaceae.</title>
        <authorList>
            <person name="Aviles F.A."/>
            <person name="Meyer T.E."/>
            <person name="Kyndt J.A."/>
        </authorList>
    </citation>
    <scope>NUCLEOTIDE SEQUENCE [LARGE SCALE GENOMIC DNA]</scope>
    <source>
        <strain evidence="2">DSM 18266</strain>
    </source>
</reference>
<dbReference type="Proteomes" id="UP000471640">
    <property type="component" value="Unassembled WGS sequence"/>
</dbReference>
<accession>A0A6P1E7D1</accession>
<evidence type="ECO:0000313" key="1">
    <source>
        <dbReference type="EMBL" id="NEX23435.1"/>
    </source>
</evidence>
<dbReference type="EMBL" id="JAAIJR010000203">
    <property type="protein sequence ID" value="NEX23435.1"/>
    <property type="molecule type" value="Genomic_DNA"/>
</dbReference>
<dbReference type="Gene3D" id="3.40.50.300">
    <property type="entry name" value="P-loop containing nucleotide triphosphate hydrolases"/>
    <property type="match status" value="1"/>
</dbReference>
<comment type="caution">
    <text evidence="1">The sequence shown here is derived from an EMBL/GenBank/DDBJ whole genome shotgun (WGS) entry which is preliminary data.</text>
</comment>
<proteinExistence type="predicted"/>
<organism evidence="1 2">
    <name type="scientific">Thiorhodococcus mannitoliphagus</name>
    <dbReference type="NCBI Taxonomy" id="329406"/>
    <lineage>
        <taxon>Bacteria</taxon>
        <taxon>Pseudomonadati</taxon>
        <taxon>Pseudomonadota</taxon>
        <taxon>Gammaproteobacteria</taxon>
        <taxon>Chromatiales</taxon>
        <taxon>Chromatiaceae</taxon>
        <taxon>Thiorhodococcus</taxon>
    </lineage>
</organism>
<gene>
    <name evidence="1" type="ORF">G3480_24600</name>
</gene>
<sequence length="52" mass="5592">MRIEQLRFKNLNAPIGDWTLDLSHPAFTADGIFAITGPTGAGSARGAPRRIL</sequence>
<keyword evidence="2" id="KW-1185">Reference proteome</keyword>